<organism evidence="3 4">
    <name type="scientific">Domibacillus antri</name>
    <dbReference type="NCBI Taxonomy" id="1714264"/>
    <lineage>
        <taxon>Bacteria</taxon>
        <taxon>Bacillati</taxon>
        <taxon>Bacillota</taxon>
        <taxon>Bacilli</taxon>
        <taxon>Bacillales</taxon>
        <taxon>Bacillaceae</taxon>
        <taxon>Domibacillus</taxon>
    </lineage>
</organism>
<keyword evidence="2" id="KW-0472">Membrane</keyword>
<evidence type="ECO:0000256" key="1">
    <source>
        <dbReference type="SAM" id="Coils"/>
    </source>
</evidence>
<evidence type="ECO:0000256" key="2">
    <source>
        <dbReference type="SAM" id="Phobius"/>
    </source>
</evidence>
<comment type="caution">
    <text evidence="3">The sequence shown here is derived from an EMBL/GenBank/DDBJ whole genome shotgun (WGS) entry which is preliminary data.</text>
</comment>
<gene>
    <name evidence="3" type="ORF">BTO30_11680</name>
</gene>
<reference evidence="3 4" key="1">
    <citation type="submission" date="2016-12" db="EMBL/GenBank/DDBJ databases">
        <title>Domibacillus antri genome sequencing.</title>
        <authorList>
            <person name="Verma A."/>
            <person name="Krishnamurthi S."/>
        </authorList>
    </citation>
    <scope>NUCLEOTIDE SEQUENCE [LARGE SCALE GENOMIC DNA]</scope>
    <source>
        <strain evidence="3 4">XD80</strain>
    </source>
</reference>
<dbReference type="AlphaFoldDB" id="A0A1Q8Q3T7"/>
<dbReference type="EMBL" id="MSDU01000026">
    <property type="protein sequence ID" value="OLN21987.1"/>
    <property type="molecule type" value="Genomic_DNA"/>
</dbReference>
<dbReference type="Proteomes" id="UP000185568">
    <property type="component" value="Unassembled WGS sequence"/>
</dbReference>
<accession>A0A1Q8Q3T7</accession>
<dbReference type="STRING" id="1714264.BTO30_11680"/>
<keyword evidence="2" id="KW-1133">Transmembrane helix</keyword>
<evidence type="ECO:0000313" key="3">
    <source>
        <dbReference type="EMBL" id="OLN21987.1"/>
    </source>
</evidence>
<keyword evidence="2" id="KW-0812">Transmembrane</keyword>
<keyword evidence="4" id="KW-1185">Reference proteome</keyword>
<sequence length="126" mass="14357">MEALNVEEKIQNHEERISKLETSYAKVDEKLKEVTDQQQKTHSALEKVNSNVLAESNSQKELLGRLIDHHFSLKAQELNGTNEVRKQEITGKLEVSKIRWQTVTGLLGTGGGLILALQWIYDTFLR</sequence>
<feature type="transmembrane region" description="Helical" evidence="2">
    <location>
        <begin position="102"/>
        <end position="121"/>
    </location>
</feature>
<feature type="coiled-coil region" evidence="1">
    <location>
        <begin position="3"/>
        <end position="37"/>
    </location>
</feature>
<name>A0A1Q8Q3T7_9BACI</name>
<proteinExistence type="predicted"/>
<protein>
    <submittedName>
        <fullName evidence="3">Uncharacterized protein</fullName>
    </submittedName>
</protein>
<evidence type="ECO:0000313" key="4">
    <source>
        <dbReference type="Proteomes" id="UP000185568"/>
    </source>
</evidence>
<keyword evidence="1" id="KW-0175">Coiled coil</keyword>